<sequence>MPERHGEFRLIVPSAWIHAWFQSKSWKRIAQDGLEFMKEPVGKLKLEPHNTGRAVPSRKFPSPYTERGWDLKRDNTLVRSLLYAPDQVMPWEKEHQQLDTWSKVRDVLKSED</sequence>
<organism evidence="1 2">
    <name type="scientific">Massariosphaeria phaeospora</name>
    <dbReference type="NCBI Taxonomy" id="100035"/>
    <lineage>
        <taxon>Eukaryota</taxon>
        <taxon>Fungi</taxon>
        <taxon>Dikarya</taxon>
        <taxon>Ascomycota</taxon>
        <taxon>Pezizomycotina</taxon>
        <taxon>Dothideomycetes</taxon>
        <taxon>Pleosporomycetidae</taxon>
        <taxon>Pleosporales</taxon>
        <taxon>Pleosporales incertae sedis</taxon>
        <taxon>Massariosphaeria</taxon>
    </lineage>
</organism>
<dbReference type="Proteomes" id="UP000481861">
    <property type="component" value="Unassembled WGS sequence"/>
</dbReference>
<proteinExistence type="predicted"/>
<accession>A0A7C8MEX6</accession>
<evidence type="ECO:0000313" key="1">
    <source>
        <dbReference type="EMBL" id="KAF2875261.1"/>
    </source>
</evidence>
<keyword evidence="2" id="KW-1185">Reference proteome</keyword>
<comment type="caution">
    <text evidence="1">The sequence shown here is derived from an EMBL/GenBank/DDBJ whole genome shotgun (WGS) entry which is preliminary data.</text>
</comment>
<name>A0A7C8MEX6_9PLEO</name>
<gene>
    <name evidence="1" type="ORF">BDV95DRAFT_604019</name>
</gene>
<evidence type="ECO:0000313" key="2">
    <source>
        <dbReference type="Proteomes" id="UP000481861"/>
    </source>
</evidence>
<dbReference type="EMBL" id="JAADJZ010000005">
    <property type="protein sequence ID" value="KAF2875261.1"/>
    <property type="molecule type" value="Genomic_DNA"/>
</dbReference>
<dbReference type="AlphaFoldDB" id="A0A7C8MEX6"/>
<protein>
    <submittedName>
        <fullName evidence="1">Uncharacterized protein</fullName>
    </submittedName>
</protein>
<reference evidence="1 2" key="1">
    <citation type="submission" date="2020-01" db="EMBL/GenBank/DDBJ databases">
        <authorList>
            <consortium name="DOE Joint Genome Institute"/>
            <person name="Haridas S."/>
            <person name="Albert R."/>
            <person name="Binder M."/>
            <person name="Bloem J."/>
            <person name="Labutti K."/>
            <person name="Salamov A."/>
            <person name="Andreopoulos B."/>
            <person name="Baker S.E."/>
            <person name="Barry K."/>
            <person name="Bills G."/>
            <person name="Bluhm B.H."/>
            <person name="Cannon C."/>
            <person name="Castanera R."/>
            <person name="Culley D.E."/>
            <person name="Daum C."/>
            <person name="Ezra D."/>
            <person name="Gonzalez J.B."/>
            <person name="Henrissat B."/>
            <person name="Kuo A."/>
            <person name="Liang C."/>
            <person name="Lipzen A."/>
            <person name="Lutzoni F."/>
            <person name="Magnuson J."/>
            <person name="Mondo S."/>
            <person name="Nolan M."/>
            <person name="Ohm R."/>
            <person name="Pangilinan J."/>
            <person name="Park H.-J.H."/>
            <person name="Ramirez L."/>
            <person name="Alfaro M."/>
            <person name="Sun H."/>
            <person name="Tritt A."/>
            <person name="Yoshinaga Y."/>
            <person name="Zwiers L.-H.L."/>
            <person name="Turgeon B.G."/>
            <person name="Goodwin S.B."/>
            <person name="Spatafora J.W."/>
            <person name="Crous P.W."/>
            <person name="Grigoriev I.V."/>
        </authorList>
    </citation>
    <scope>NUCLEOTIDE SEQUENCE [LARGE SCALE GENOMIC DNA]</scope>
    <source>
        <strain evidence="1 2">CBS 611.86</strain>
    </source>
</reference>